<name>A0A9E7K2E2_9LILI</name>
<keyword evidence="4" id="KW-1185">Reference proteome</keyword>
<sequence>PSSTLRPPPAGLWTGTCQWKSFKEWLKRLDADKDGRISRDELRRATRCIHTGGSAAGRALAGSATLMLMATPSSTSWRSLLTSAWAARSSPTRCARQQVEYVNVTLRVLQTKRSASSVCKLYMFACCWESINTSIILIRFSFYAFLQRVRLPQDQTHEEST</sequence>
<keyword evidence="1" id="KW-0106">Calcium</keyword>
<dbReference type="Proteomes" id="UP001055439">
    <property type="component" value="Chromosome 5"/>
</dbReference>
<dbReference type="InterPro" id="IPR011992">
    <property type="entry name" value="EF-hand-dom_pair"/>
</dbReference>
<dbReference type="InterPro" id="IPR018247">
    <property type="entry name" value="EF_Hand_1_Ca_BS"/>
</dbReference>
<dbReference type="AlphaFoldDB" id="A0A9E7K2E2"/>
<proteinExistence type="predicted"/>
<dbReference type="Pfam" id="PF13202">
    <property type="entry name" value="EF-hand_5"/>
    <property type="match status" value="1"/>
</dbReference>
<evidence type="ECO:0000259" key="2">
    <source>
        <dbReference type="PROSITE" id="PS50222"/>
    </source>
</evidence>
<dbReference type="InterPro" id="IPR002048">
    <property type="entry name" value="EF_hand_dom"/>
</dbReference>
<dbReference type="EMBL" id="CP097507">
    <property type="protein sequence ID" value="URE03803.1"/>
    <property type="molecule type" value="Genomic_DNA"/>
</dbReference>
<feature type="non-terminal residue" evidence="3">
    <location>
        <position position="1"/>
    </location>
</feature>
<dbReference type="SUPFAM" id="SSF47473">
    <property type="entry name" value="EF-hand"/>
    <property type="match status" value="1"/>
</dbReference>
<dbReference type="PROSITE" id="PS50222">
    <property type="entry name" value="EF_HAND_2"/>
    <property type="match status" value="1"/>
</dbReference>
<dbReference type="Gene3D" id="1.10.238.10">
    <property type="entry name" value="EF-hand"/>
    <property type="match status" value="1"/>
</dbReference>
<dbReference type="GO" id="GO:0005509">
    <property type="term" value="F:calcium ion binding"/>
    <property type="evidence" value="ECO:0007669"/>
    <property type="project" value="InterPro"/>
</dbReference>
<organism evidence="3 4">
    <name type="scientific">Musa troglodytarum</name>
    <name type="common">fe'i banana</name>
    <dbReference type="NCBI Taxonomy" id="320322"/>
    <lineage>
        <taxon>Eukaryota</taxon>
        <taxon>Viridiplantae</taxon>
        <taxon>Streptophyta</taxon>
        <taxon>Embryophyta</taxon>
        <taxon>Tracheophyta</taxon>
        <taxon>Spermatophyta</taxon>
        <taxon>Magnoliopsida</taxon>
        <taxon>Liliopsida</taxon>
        <taxon>Zingiberales</taxon>
        <taxon>Musaceae</taxon>
        <taxon>Musa</taxon>
    </lineage>
</organism>
<evidence type="ECO:0000313" key="4">
    <source>
        <dbReference type="Proteomes" id="UP001055439"/>
    </source>
</evidence>
<dbReference type="PROSITE" id="PS00018">
    <property type="entry name" value="EF_HAND_1"/>
    <property type="match status" value="1"/>
</dbReference>
<protein>
    <recommendedName>
        <fullName evidence="2">EF-hand domain-containing protein</fullName>
    </recommendedName>
</protein>
<dbReference type="OrthoDB" id="26525at2759"/>
<feature type="domain" description="EF-hand" evidence="2">
    <location>
        <begin position="17"/>
        <end position="52"/>
    </location>
</feature>
<accession>A0A9E7K2E2</accession>
<reference evidence="3" key="1">
    <citation type="submission" date="2022-05" db="EMBL/GenBank/DDBJ databases">
        <title>The Musa troglodytarum L. genome provides insights into the mechanism of non-climacteric behaviour and enrichment of carotenoids.</title>
        <authorList>
            <person name="Wang J."/>
        </authorList>
    </citation>
    <scope>NUCLEOTIDE SEQUENCE</scope>
    <source>
        <tissue evidence="3">Leaf</tissue>
    </source>
</reference>
<gene>
    <name evidence="3" type="ORF">MUK42_20536</name>
</gene>
<evidence type="ECO:0000313" key="3">
    <source>
        <dbReference type="EMBL" id="URE03803.1"/>
    </source>
</evidence>
<evidence type="ECO:0000256" key="1">
    <source>
        <dbReference type="ARBA" id="ARBA00022837"/>
    </source>
</evidence>